<dbReference type="EMBL" id="JAHQIW010004985">
    <property type="protein sequence ID" value="KAJ1364476.1"/>
    <property type="molecule type" value="Genomic_DNA"/>
</dbReference>
<accession>A0AAD5N7R2</accession>
<sequence length="87" mass="10079">MPTKNSNQRFKAICDKGSAHHLLGSDRDDSLGLSASRTDDQRQHYCRHLNRCSRVLSRRRRRNLTLLQENVRLHVAELTKSKLIELG</sequence>
<proteinExistence type="predicted"/>
<comment type="caution">
    <text evidence="1">The sequence shown here is derived from an EMBL/GenBank/DDBJ whole genome shotgun (WGS) entry which is preliminary data.</text>
</comment>
<reference evidence="1" key="1">
    <citation type="submission" date="2021-06" db="EMBL/GenBank/DDBJ databases">
        <title>Parelaphostrongylus tenuis whole genome reference sequence.</title>
        <authorList>
            <person name="Garwood T.J."/>
            <person name="Larsen P.A."/>
            <person name="Fountain-Jones N.M."/>
            <person name="Garbe J.R."/>
            <person name="Macchietto M.G."/>
            <person name="Kania S.A."/>
            <person name="Gerhold R.W."/>
            <person name="Richards J.E."/>
            <person name="Wolf T.M."/>
        </authorList>
    </citation>
    <scope>NUCLEOTIDE SEQUENCE</scope>
    <source>
        <strain evidence="1">MNPRO001-30</strain>
        <tissue evidence="1">Meninges</tissue>
    </source>
</reference>
<protein>
    <submittedName>
        <fullName evidence="1">Uncharacterized protein</fullName>
    </submittedName>
</protein>
<dbReference type="AlphaFoldDB" id="A0AAD5N7R2"/>
<gene>
    <name evidence="1" type="ORF">KIN20_024578</name>
</gene>
<evidence type="ECO:0000313" key="2">
    <source>
        <dbReference type="Proteomes" id="UP001196413"/>
    </source>
</evidence>
<evidence type="ECO:0000313" key="1">
    <source>
        <dbReference type="EMBL" id="KAJ1364476.1"/>
    </source>
</evidence>
<dbReference type="Proteomes" id="UP001196413">
    <property type="component" value="Unassembled WGS sequence"/>
</dbReference>
<name>A0AAD5N7R2_PARTN</name>
<keyword evidence="2" id="KW-1185">Reference proteome</keyword>
<organism evidence="1 2">
    <name type="scientific">Parelaphostrongylus tenuis</name>
    <name type="common">Meningeal worm</name>
    <dbReference type="NCBI Taxonomy" id="148309"/>
    <lineage>
        <taxon>Eukaryota</taxon>
        <taxon>Metazoa</taxon>
        <taxon>Ecdysozoa</taxon>
        <taxon>Nematoda</taxon>
        <taxon>Chromadorea</taxon>
        <taxon>Rhabditida</taxon>
        <taxon>Rhabditina</taxon>
        <taxon>Rhabditomorpha</taxon>
        <taxon>Strongyloidea</taxon>
        <taxon>Metastrongylidae</taxon>
        <taxon>Parelaphostrongylus</taxon>
    </lineage>
</organism>